<organism evidence="5 8">
    <name type="scientific">Peronospora belbahrii</name>
    <dbReference type="NCBI Taxonomy" id="622444"/>
    <lineage>
        <taxon>Eukaryota</taxon>
        <taxon>Sar</taxon>
        <taxon>Stramenopiles</taxon>
        <taxon>Oomycota</taxon>
        <taxon>Peronosporomycetes</taxon>
        <taxon>Peronosporales</taxon>
        <taxon>Peronosporaceae</taxon>
        <taxon>Peronospora</taxon>
    </lineage>
</organism>
<protein>
    <recommendedName>
        <fullName evidence="4">B box-type domain-containing protein</fullName>
    </recommendedName>
</protein>
<feature type="compositionally biased region" description="Basic residues" evidence="3">
    <location>
        <begin position="225"/>
        <end position="236"/>
    </location>
</feature>
<sequence>MQPLEEQEDPSFASVVEPAQLQRPHCDQCLVAIADYECLRCVQRLCRQCELVIHHRLEDLAMKCEESKGDGRPHQEFLKWISACHNCGEKTMEFFCLNCNMYQCENCCATKHLQLEPHFYFCVEGSSPKMLPFASWNLMFVEMVKMSKGDLQDRAAATDVKAALASQPMMNMPEVKYSASAEAHVKLEQAVRATTTNATTAALGNLTIDGSVPDGTPPPVDHNHTRQAKHLSRKKASSMIDLTLDGESDALSNASSLPSAQPNIKEETCVKTEDAWLTSATTAQENPVCDVETLMENSMGEDEDPVLRFMIVEYNQLSGKIFNIDQEVDHVRKKTKALSSSQPIDIQEVTRTRTRANKLRQEKAELEKARDGVVANVVYYIKSDPEELKEFLKTCIADVSYAQTACHRKCATLEASIRQNLGNIRRIQRDMEELINMKKDAFAEVTRLGVEIAQGEQEVRNLDKVRQDEFLRLCQFSKSIQTAVREMAAST</sequence>
<dbReference type="AlphaFoldDB" id="A0AAU9KNZ6"/>
<feature type="domain" description="B box-type" evidence="4">
    <location>
        <begin position="79"/>
        <end position="118"/>
    </location>
</feature>
<evidence type="ECO:0000256" key="1">
    <source>
        <dbReference type="PROSITE-ProRule" id="PRU00024"/>
    </source>
</evidence>
<dbReference type="PROSITE" id="PS50119">
    <property type="entry name" value="ZF_BBOX"/>
    <property type="match status" value="1"/>
</dbReference>
<evidence type="ECO:0000313" key="6">
    <source>
        <dbReference type="EMBL" id="CAH0513390.1"/>
    </source>
</evidence>
<dbReference type="Proteomes" id="UP001160483">
    <property type="component" value="Unassembled WGS sequence"/>
</dbReference>
<evidence type="ECO:0000256" key="2">
    <source>
        <dbReference type="SAM" id="Coils"/>
    </source>
</evidence>
<evidence type="ECO:0000313" key="7">
    <source>
        <dbReference type="Proteomes" id="UP001158986"/>
    </source>
</evidence>
<dbReference type="CDD" id="cd19757">
    <property type="entry name" value="Bbox1"/>
    <property type="match status" value="2"/>
</dbReference>
<feature type="coiled-coil region" evidence="2">
    <location>
        <begin position="349"/>
        <end position="376"/>
    </location>
</feature>
<proteinExistence type="predicted"/>
<keyword evidence="7" id="KW-1185">Reference proteome</keyword>
<reference evidence="5 7" key="1">
    <citation type="submission" date="2021-11" db="EMBL/GenBank/DDBJ databases">
        <authorList>
            <person name="Islam A."/>
            <person name="Islam S."/>
            <person name="Flora M.S."/>
            <person name="Rahman M."/>
            <person name="Ziaur R.M."/>
            <person name="Epstein J.H."/>
            <person name="Hassan M."/>
            <person name="Klassen M."/>
            <person name="Woodard K."/>
            <person name="Webb A."/>
            <person name="Webby R.J."/>
            <person name="El Zowalaty M.E."/>
        </authorList>
    </citation>
    <scope>NUCLEOTIDE SEQUENCE</scope>
    <source>
        <strain evidence="6">Pbs1</strain>
        <strain evidence="5">Pbs3</strain>
    </source>
</reference>
<keyword evidence="1" id="KW-0862">Zinc</keyword>
<dbReference type="EMBL" id="CAKKTJ010000038">
    <property type="protein sequence ID" value="CAH0473296.1"/>
    <property type="molecule type" value="Genomic_DNA"/>
</dbReference>
<dbReference type="EMBL" id="CAKLCB010000010">
    <property type="protein sequence ID" value="CAH0513390.1"/>
    <property type="molecule type" value="Genomic_DNA"/>
</dbReference>
<comment type="caution">
    <text evidence="5">The sequence shown here is derived from an EMBL/GenBank/DDBJ whole genome shotgun (WGS) entry which is preliminary data.</text>
</comment>
<evidence type="ECO:0000313" key="8">
    <source>
        <dbReference type="Proteomes" id="UP001160483"/>
    </source>
</evidence>
<keyword evidence="1" id="KW-0479">Metal-binding</keyword>
<keyword evidence="2" id="KW-0175">Coiled coil</keyword>
<accession>A0AAU9KNZ6</accession>
<gene>
    <name evidence="6" type="ORF">PBS001_LOCUS205</name>
    <name evidence="5" type="ORF">PBS003_LOCUS201</name>
</gene>
<dbReference type="Proteomes" id="UP001158986">
    <property type="component" value="Unassembled WGS sequence"/>
</dbReference>
<dbReference type="GO" id="GO:0008270">
    <property type="term" value="F:zinc ion binding"/>
    <property type="evidence" value="ECO:0007669"/>
    <property type="project" value="UniProtKB-KW"/>
</dbReference>
<evidence type="ECO:0000256" key="3">
    <source>
        <dbReference type="SAM" id="MobiDB-lite"/>
    </source>
</evidence>
<keyword evidence="1" id="KW-0863">Zinc-finger</keyword>
<evidence type="ECO:0000259" key="4">
    <source>
        <dbReference type="PROSITE" id="PS50119"/>
    </source>
</evidence>
<evidence type="ECO:0000313" key="5">
    <source>
        <dbReference type="EMBL" id="CAH0473296.1"/>
    </source>
</evidence>
<feature type="region of interest" description="Disordered" evidence="3">
    <location>
        <begin position="210"/>
        <end position="236"/>
    </location>
</feature>
<dbReference type="InterPro" id="IPR000315">
    <property type="entry name" value="Znf_B-box"/>
</dbReference>
<name>A0AAU9KNZ6_9STRA</name>